<keyword evidence="2" id="KW-0804">Transcription</keyword>
<evidence type="ECO:0000256" key="1">
    <source>
        <dbReference type="ARBA" id="ARBA00023015"/>
    </source>
</evidence>
<dbReference type="Proteomes" id="UP001548713">
    <property type="component" value="Unassembled WGS sequence"/>
</dbReference>
<evidence type="ECO:0000313" key="5">
    <source>
        <dbReference type="EMBL" id="MET1755899.1"/>
    </source>
</evidence>
<name>A0ABV2D2P5_9SPHN</name>
<evidence type="ECO:0000256" key="3">
    <source>
        <dbReference type="SAM" id="MobiDB-lite"/>
    </source>
</evidence>
<gene>
    <name evidence="5" type="ORF">ABVV53_10565</name>
</gene>
<dbReference type="PANTHER" id="PTHR30136">
    <property type="entry name" value="HELIX-TURN-HELIX TRANSCRIPTIONAL REGULATOR, ICLR FAMILY"/>
    <property type="match status" value="1"/>
</dbReference>
<dbReference type="InterPro" id="IPR029016">
    <property type="entry name" value="GAF-like_dom_sf"/>
</dbReference>
<dbReference type="Gene3D" id="3.30.450.40">
    <property type="match status" value="1"/>
</dbReference>
<evidence type="ECO:0000313" key="6">
    <source>
        <dbReference type="Proteomes" id="UP001548713"/>
    </source>
</evidence>
<dbReference type="InterPro" id="IPR050707">
    <property type="entry name" value="HTH_MetabolicPath_Reg"/>
</dbReference>
<keyword evidence="6" id="KW-1185">Reference proteome</keyword>
<dbReference type="RefSeq" id="WP_353984390.1">
    <property type="nucleotide sequence ID" value="NZ_JBEWLY010000014.1"/>
</dbReference>
<protein>
    <submittedName>
        <fullName evidence="5">Helix-turn-helix domain-containing protein</fullName>
    </submittedName>
</protein>
<dbReference type="Pfam" id="PF09339">
    <property type="entry name" value="HTH_IclR"/>
    <property type="match status" value="1"/>
</dbReference>
<dbReference type="SUPFAM" id="SSF46785">
    <property type="entry name" value="Winged helix' DNA-binding domain"/>
    <property type="match status" value="1"/>
</dbReference>
<feature type="domain" description="HTH iclR-type" evidence="4">
    <location>
        <begin position="27"/>
        <end position="77"/>
    </location>
</feature>
<dbReference type="PANTHER" id="PTHR30136:SF35">
    <property type="entry name" value="HTH-TYPE TRANSCRIPTIONAL REGULATOR RV1719"/>
    <property type="match status" value="1"/>
</dbReference>
<feature type="region of interest" description="Disordered" evidence="3">
    <location>
        <begin position="1"/>
        <end position="22"/>
    </location>
</feature>
<evidence type="ECO:0000256" key="2">
    <source>
        <dbReference type="ARBA" id="ARBA00023163"/>
    </source>
</evidence>
<dbReference type="EMBL" id="JBEWLY010000014">
    <property type="protein sequence ID" value="MET1755899.1"/>
    <property type="molecule type" value="Genomic_DNA"/>
</dbReference>
<keyword evidence="1" id="KW-0805">Transcription regulation</keyword>
<evidence type="ECO:0000259" key="4">
    <source>
        <dbReference type="Pfam" id="PF09339"/>
    </source>
</evidence>
<dbReference type="Gene3D" id="1.10.10.10">
    <property type="entry name" value="Winged helix-like DNA-binding domain superfamily/Winged helix DNA-binding domain"/>
    <property type="match status" value="1"/>
</dbReference>
<dbReference type="InterPro" id="IPR036390">
    <property type="entry name" value="WH_DNA-bd_sf"/>
</dbReference>
<reference evidence="5 6" key="1">
    <citation type="submission" date="2024-07" db="EMBL/GenBank/DDBJ databases">
        <title>Novosphingobium kalidii RD2P27.</title>
        <authorList>
            <person name="Sun J.-Q."/>
        </authorList>
    </citation>
    <scope>NUCLEOTIDE SEQUENCE [LARGE SCALE GENOMIC DNA]</scope>
    <source>
        <strain evidence="5 6">RD2P27</strain>
    </source>
</reference>
<comment type="caution">
    <text evidence="5">The sequence shown here is derived from an EMBL/GenBank/DDBJ whole genome shotgun (WGS) entry which is preliminary data.</text>
</comment>
<dbReference type="InterPro" id="IPR005471">
    <property type="entry name" value="Tscrpt_reg_IclR_N"/>
</dbReference>
<sequence length="265" mass="28505">MLHENTKQPGPSAVVRRPGERRSLSRSATRALDVLELFGVKGCPLRAVEIGGILDLTPSSTNQILKTMVDSGHLVFDARRKTYLPSPRLTRFSRWIIELYGSNAHLHDLLTDIQQRTGLVATASSPNDLFMQIVDAAIPEGAAAERGLRISIFGSAIGAAYLSTLDDADLARLADRARLAKDQTSALPRQVAAVRADGFAQGPSLDGRLWSVAMAMPNRGFHLPTVIGVAGDCAAVQRDIPGLVEIMQRAIAERFSPSVESGEEG</sequence>
<accession>A0ABV2D2P5</accession>
<dbReference type="SUPFAM" id="SSF55781">
    <property type="entry name" value="GAF domain-like"/>
    <property type="match status" value="1"/>
</dbReference>
<organism evidence="5 6">
    <name type="scientific">Novosphingobium kalidii</name>
    <dbReference type="NCBI Taxonomy" id="3230299"/>
    <lineage>
        <taxon>Bacteria</taxon>
        <taxon>Pseudomonadati</taxon>
        <taxon>Pseudomonadota</taxon>
        <taxon>Alphaproteobacteria</taxon>
        <taxon>Sphingomonadales</taxon>
        <taxon>Sphingomonadaceae</taxon>
        <taxon>Novosphingobium</taxon>
    </lineage>
</organism>
<proteinExistence type="predicted"/>
<dbReference type="InterPro" id="IPR036388">
    <property type="entry name" value="WH-like_DNA-bd_sf"/>
</dbReference>